<dbReference type="GO" id="GO:0003746">
    <property type="term" value="F:translation elongation factor activity"/>
    <property type="evidence" value="ECO:0007669"/>
    <property type="project" value="UniProtKB-UniRule"/>
</dbReference>
<dbReference type="GO" id="GO:0005737">
    <property type="term" value="C:cytoplasm"/>
    <property type="evidence" value="ECO:0007669"/>
    <property type="project" value="UniProtKB-SubCell"/>
</dbReference>
<keyword evidence="8" id="KW-0963">Cytoplasm</keyword>
<evidence type="ECO:0000259" key="9">
    <source>
        <dbReference type="PROSITE" id="PS51722"/>
    </source>
</evidence>
<dbReference type="RefSeq" id="WP_099592121.1">
    <property type="nucleotide sequence ID" value="NZ_MDGM01000011.1"/>
</dbReference>
<evidence type="ECO:0000313" key="11">
    <source>
        <dbReference type="Proteomes" id="UP000231516"/>
    </source>
</evidence>
<dbReference type="FunFam" id="3.30.70.240:FF:000001">
    <property type="entry name" value="Elongation factor G"/>
    <property type="match status" value="1"/>
</dbReference>
<protein>
    <recommendedName>
        <fullName evidence="2 8">Elongation factor G</fullName>
        <shortName evidence="8">EF-G</shortName>
    </recommendedName>
</protein>
<evidence type="ECO:0000256" key="5">
    <source>
        <dbReference type="ARBA" id="ARBA00022917"/>
    </source>
</evidence>
<dbReference type="PANTHER" id="PTHR43261:SF1">
    <property type="entry name" value="RIBOSOME-RELEASING FACTOR 2, MITOCHONDRIAL"/>
    <property type="match status" value="1"/>
</dbReference>
<dbReference type="PRINTS" id="PR00315">
    <property type="entry name" value="ELONGATNFCT"/>
</dbReference>
<dbReference type="Gene3D" id="3.40.50.300">
    <property type="entry name" value="P-loop containing nucleotide triphosphate hydrolases"/>
    <property type="match status" value="1"/>
</dbReference>
<sequence>MAREYPLELYRNFGIMAHIDAGKTTCSERILYYTGKSHNIGEVHDGAATMDWMEQEQERGITITSAATTTFWERTEDGSTADTPKHRLNIIDTPGHVDFTIEVERSLAVLDGAVCVLDANAGVEPQTETVWRQADRYKVPRMVFVNKMDKIGADFFNCVNMIEDRTGAVAVPVAFPIGAETELEGLVDLVTMEEWLWQGEDLGASWIKAPIRDSLKDQADEWRNKLIENAVEMDDDAMEAYLEGNEPDVATLRKLIRKGCLSLSFVPVLGGSAFKNKGVQPLLNAVIDYLPSPLDVVDYMGFKPGDEDEVRNIARRADDNMAFSGLAFKIMNDPFVGSLTFTRIYSGVLKKGDSLLNSTKGKKERVGRMMMMHSNNREEIEEAFAGDIIALAGLKDTTTGDTICAQNDPVVLETMTFPDPVIEIAVEPKTKADQEKMSQGLGRLAAEDPSFRVETDLESGQTIMKGMGELHLDILVDRLKREFKVEANIGAPQVAYRETISHEAEITYTHKKQSGGSGQYAEVKMIIKPTEPGEGYSFESKIVGGAIPKEYIPGVEKGIESVMDSGPLAGFPVIDFKVELIDGKFHDVDSSVMAFEIAGRMGMREGMKKAGAKMLEPIMKVEVVTPEEYTGGIIGDLTSRRGMVQGQDTRGNAIAIDARVPLANMFGYINTLRSMSSGRANFTMQFSHYEAVPSNISEEIQAKFA</sequence>
<dbReference type="Pfam" id="PF14492">
    <property type="entry name" value="EFG_III"/>
    <property type="match status" value="1"/>
</dbReference>
<dbReference type="GO" id="GO:0032790">
    <property type="term" value="P:ribosome disassembly"/>
    <property type="evidence" value="ECO:0007669"/>
    <property type="project" value="TreeGrafter"/>
</dbReference>
<dbReference type="Pfam" id="PF00679">
    <property type="entry name" value="EFG_C"/>
    <property type="match status" value="1"/>
</dbReference>
<dbReference type="InterPro" id="IPR041095">
    <property type="entry name" value="EFG_II"/>
</dbReference>
<dbReference type="InterPro" id="IPR000795">
    <property type="entry name" value="T_Tr_GTP-bd_dom"/>
</dbReference>
<dbReference type="Gene3D" id="3.30.70.240">
    <property type="match status" value="1"/>
</dbReference>
<evidence type="ECO:0000256" key="3">
    <source>
        <dbReference type="ARBA" id="ARBA00022741"/>
    </source>
</evidence>
<dbReference type="SUPFAM" id="SSF54980">
    <property type="entry name" value="EF-G C-terminal domain-like"/>
    <property type="match status" value="2"/>
</dbReference>
<dbReference type="SMART" id="SM00838">
    <property type="entry name" value="EFG_C"/>
    <property type="match status" value="1"/>
</dbReference>
<dbReference type="CDD" id="cd04088">
    <property type="entry name" value="EFG_mtEFG_II"/>
    <property type="match status" value="1"/>
</dbReference>
<dbReference type="InterPro" id="IPR027417">
    <property type="entry name" value="P-loop_NTPase"/>
</dbReference>
<dbReference type="OrthoDB" id="9802948at2"/>
<dbReference type="CDD" id="cd01434">
    <property type="entry name" value="EFG_mtEFG1_IV"/>
    <property type="match status" value="1"/>
</dbReference>
<evidence type="ECO:0000256" key="1">
    <source>
        <dbReference type="ARBA" id="ARBA00005870"/>
    </source>
</evidence>
<dbReference type="InterPro" id="IPR047872">
    <property type="entry name" value="EFG_IV"/>
</dbReference>
<reference evidence="10 11" key="1">
    <citation type="submission" date="2016-08" db="EMBL/GenBank/DDBJ databases">
        <title>Draft genome of Amylibacter sp. strain 4G11.</title>
        <authorList>
            <person name="Wong S.-K."/>
            <person name="Hamasaki K."/>
            <person name="Yoshizawa S."/>
        </authorList>
    </citation>
    <scope>NUCLEOTIDE SEQUENCE [LARGE SCALE GENOMIC DNA]</scope>
    <source>
        <strain evidence="10 11">4G11</strain>
    </source>
</reference>
<feature type="domain" description="Tr-type G" evidence="9">
    <location>
        <begin position="8"/>
        <end position="294"/>
    </location>
</feature>
<dbReference type="InterPro" id="IPR009022">
    <property type="entry name" value="EFG_III"/>
</dbReference>
<dbReference type="Pfam" id="PF03764">
    <property type="entry name" value="EFG_IV"/>
    <property type="match status" value="1"/>
</dbReference>
<accession>A0A2G5K6M4</accession>
<dbReference type="CDD" id="cd01886">
    <property type="entry name" value="EF-G"/>
    <property type="match status" value="1"/>
</dbReference>
<dbReference type="PANTHER" id="PTHR43261">
    <property type="entry name" value="TRANSLATION ELONGATION FACTOR G-RELATED"/>
    <property type="match status" value="1"/>
</dbReference>
<dbReference type="HAMAP" id="MF_00054_B">
    <property type="entry name" value="EF_G_EF_2_B"/>
    <property type="match status" value="1"/>
</dbReference>
<dbReference type="GO" id="GO:0097216">
    <property type="term" value="F:guanosine tetraphosphate binding"/>
    <property type="evidence" value="ECO:0007669"/>
    <property type="project" value="UniProtKB-ARBA"/>
</dbReference>
<keyword evidence="6 8" id="KW-0342">GTP-binding</keyword>
<dbReference type="EMBL" id="MDGM01000011">
    <property type="protein sequence ID" value="PIB25191.1"/>
    <property type="molecule type" value="Genomic_DNA"/>
</dbReference>
<dbReference type="FunFam" id="3.30.230.10:FF:000003">
    <property type="entry name" value="Elongation factor G"/>
    <property type="match status" value="1"/>
</dbReference>
<dbReference type="NCBIfam" id="NF009381">
    <property type="entry name" value="PRK12740.1-5"/>
    <property type="match status" value="1"/>
</dbReference>
<dbReference type="InterPro" id="IPR009000">
    <property type="entry name" value="Transl_B-barrel_sf"/>
</dbReference>
<dbReference type="GO" id="GO:0005525">
    <property type="term" value="F:GTP binding"/>
    <property type="evidence" value="ECO:0007669"/>
    <property type="project" value="UniProtKB-UniRule"/>
</dbReference>
<evidence type="ECO:0000256" key="7">
    <source>
        <dbReference type="ARBA" id="ARBA00024731"/>
    </source>
</evidence>
<dbReference type="NCBIfam" id="TIGR00484">
    <property type="entry name" value="EF-G"/>
    <property type="match status" value="1"/>
</dbReference>
<evidence type="ECO:0000256" key="8">
    <source>
        <dbReference type="HAMAP-Rule" id="MF_00054"/>
    </source>
</evidence>
<evidence type="ECO:0000256" key="4">
    <source>
        <dbReference type="ARBA" id="ARBA00022768"/>
    </source>
</evidence>
<evidence type="ECO:0000256" key="2">
    <source>
        <dbReference type="ARBA" id="ARBA00017872"/>
    </source>
</evidence>
<proteinExistence type="inferred from homology"/>
<dbReference type="SUPFAM" id="SSF50447">
    <property type="entry name" value="Translation proteins"/>
    <property type="match status" value="1"/>
</dbReference>
<dbReference type="PROSITE" id="PS00301">
    <property type="entry name" value="G_TR_1"/>
    <property type="match status" value="1"/>
</dbReference>
<dbReference type="InterPro" id="IPR004161">
    <property type="entry name" value="EFTu-like_2"/>
</dbReference>
<dbReference type="InterPro" id="IPR035649">
    <property type="entry name" value="EFG_V"/>
</dbReference>
<dbReference type="InterPro" id="IPR005225">
    <property type="entry name" value="Small_GTP-bd"/>
</dbReference>
<organism evidence="10 11">
    <name type="scientific">Paramylibacter kogurei</name>
    <dbReference type="NCBI Taxonomy" id="1889778"/>
    <lineage>
        <taxon>Bacteria</taxon>
        <taxon>Pseudomonadati</taxon>
        <taxon>Pseudomonadota</taxon>
        <taxon>Alphaproteobacteria</taxon>
        <taxon>Rhodobacterales</taxon>
        <taxon>Paracoccaceae</taxon>
        <taxon>Paramylibacter</taxon>
    </lineage>
</organism>
<comment type="similarity">
    <text evidence="1 8">Belongs to the TRAFAC class translation factor GTPase superfamily. Classic translation factor GTPase family. EF-G/EF-2 subfamily.</text>
</comment>
<dbReference type="Pfam" id="PF03144">
    <property type="entry name" value="GTP_EFTU_D2"/>
    <property type="match status" value="1"/>
</dbReference>
<dbReference type="InterPro" id="IPR004540">
    <property type="entry name" value="Transl_elong_EFG/EF2"/>
</dbReference>
<evidence type="ECO:0000313" key="10">
    <source>
        <dbReference type="EMBL" id="PIB25191.1"/>
    </source>
</evidence>
<comment type="function">
    <text evidence="7 8">Catalyzes the GTP-dependent ribosomal translocation step during translation elongation. During this step, the ribosome changes from the pre-translocational (PRE) to the post-translocational (POST) state as the newly formed A-site-bound peptidyl-tRNA and P-site-bound deacylated tRNA move to the P and E sites, respectively. Catalyzes the coordinated movement of the two tRNA molecules, the mRNA and conformational changes in the ribosome.</text>
</comment>
<keyword evidence="11" id="KW-1185">Reference proteome</keyword>
<dbReference type="SUPFAM" id="SSF54211">
    <property type="entry name" value="Ribosomal protein S5 domain 2-like"/>
    <property type="match status" value="1"/>
</dbReference>
<dbReference type="FunFam" id="2.40.30.10:FF:000006">
    <property type="entry name" value="Elongation factor G"/>
    <property type="match status" value="1"/>
</dbReference>
<dbReference type="Gene3D" id="2.40.30.10">
    <property type="entry name" value="Translation factors"/>
    <property type="match status" value="1"/>
</dbReference>
<dbReference type="FunFam" id="3.30.70.870:FF:000001">
    <property type="entry name" value="Elongation factor G"/>
    <property type="match status" value="1"/>
</dbReference>
<dbReference type="InterPro" id="IPR000640">
    <property type="entry name" value="EFG_V-like"/>
</dbReference>
<dbReference type="GO" id="GO:0003924">
    <property type="term" value="F:GTPase activity"/>
    <property type="evidence" value="ECO:0007669"/>
    <property type="project" value="InterPro"/>
</dbReference>
<dbReference type="Gene3D" id="3.30.230.10">
    <property type="match status" value="1"/>
</dbReference>
<feature type="binding site" evidence="8">
    <location>
        <begin position="17"/>
        <end position="24"/>
    </location>
    <ligand>
        <name>GTP</name>
        <dbReference type="ChEBI" id="CHEBI:37565"/>
    </ligand>
</feature>
<feature type="binding site" evidence="8">
    <location>
        <begin position="146"/>
        <end position="149"/>
    </location>
    <ligand>
        <name>GTP</name>
        <dbReference type="ChEBI" id="CHEBI:37565"/>
    </ligand>
</feature>
<dbReference type="Gene3D" id="3.30.70.870">
    <property type="entry name" value="Elongation Factor G (Translational Gtpase), domain 3"/>
    <property type="match status" value="1"/>
</dbReference>
<dbReference type="Pfam" id="PF00009">
    <property type="entry name" value="GTP_EFTU"/>
    <property type="match status" value="1"/>
</dbReference>
<evidence type="ECO:0000256" key="6">
    <source>
        <dbReference type="ARBA" id="ARBA00023134"/>
    </source>
</evidence>
<keyword evidence="5 8" id="KW-0648">Protein biosynthesis</keyword>
<comment type="caution">
    <text evidence="10">The sequence shown here is derived from an EMBL/GenBank/DDBJ whole genome shotgun (WGS) entry which is preliminary data.</text>
</comment>
<dbReference type="InterPro" id="IPR035647">
    <property type="entry name" value="EFG_III/V"/>
</dbReference>
<dbReference type="NCBIfam" id="TIGR00231">
    <property type="entry name" value="small_GTP"/>
    <property type="match status" value="1"/>
</dbReference>
<dbReference type="InterPro" id="IPR031157">
    <property type="entry name" value="G_TR_CS"/>
</dbReference>
<feature type="binding site" evidence="8">
    <location>
        <begin position="92"/>
        <end position="96"/>
    </location>
    <ligand>
        <name>GTP</name>
        <dbReference type="ChEBI" id="CHEBI:37565"/>
    </ligand>
</feature>
<dbReference type="FunFam" id="3.40.50.300:FF:000029">
    <property type="entry name" value="Elongation factor G"/>
    <property type="match status" value="1"/>
</dbReference>
<dbReference type="InterPro" id="IPR014721">
    <property type="entry name" value="Ribsml_uS5_D2-typ_fold_subgr"/>
</dbReference>
<name>A0A2G5K6M4_9RHOB</name>
<dbReference type="InterPro" id="IPR020568">
    <property type="entry name" value="Ribosomal_Su5_D2-typ_SF"/>
</dbReference>
<comment type="subcellular location">
    <subcellularLocation>
        <location evidence="8">Cytoplasm</location>
    </subcellularLocation>
</comment>
<gene>
    <name evidence="8" type="primary">fusA</name>
    <name evidence="10" type="ORF">BFP76_00905</name>
</gene>
<dbReference type="Proteomes" id="UP000231516">
    <property type="component" value="Unassembled WGS sequence"/>
</dbReference>
<dbReference type="AlphaFoldDB" id="A0A2G5K6M4"/>
<dbReference type="SMART" id="SM00889">
    <property type="entry name" value="EFG_IV"/>
    <property type="match status" value="1"/>
</dbReference>
<dbReference type="CDD" id="cd03713">
    <property type="entry name" value="EFG_mtEFG_C"/>
    <property type="match status" value="1"/>
</dbReference>
<dbReference type="SUPFAM" id="SSF52540">
    <property type="entry name" value="P-loop containing nucleoside triphosphate hydrolases"/>
    <property type="match status" value="1"/>
</dbReference>
<dbReference type="CDD" id="cd16262">
    <property type="entry name" value="EFG_III"/>
    <property type="match status" value="1"/>
</dbReference>
<keyword evidence="4 8" id="KW-0251">Elongation factor</keyword>
<dbReference type="InterPro" id="IPR005517">
    <property type="entry name" value="Transl_elong_EFG/EF2_IV"/>
</dbReference>
<dbReference type="PROSITE" id="PS51722">
    <property type="entry name" value="G_TR_2"/>
    <property type="match status" value="1"/>
</dbReference>
<keyword evidence="3 8" id="KW-0547">Nucleotide-binding</keyword>